<sequence>MFCLTTSTRKRVFLFTWRVPILPVSNPMVEMLFTGKPQSIHS</sequence>
<dbReference type="AlphaFoldDB" id="F6HSK1"/>
<name>F6HSK1_VITVI</name>
<reference evidence="2" key="1">
    <citation type="journal article" date="2007" name="Nature">
        <title>The grapevine genome sequence suggests ancestral hexaploidization in major angiosperm phyla.</title>
        <authorList>
            <consortium name="The French-Italian Public Consortium for Grapevine Genome Characterization."/>
            <person name="Jaillon O."/>
            <person name="Aury J.-M."/>
            <person name="Noel B."/>
            <person name="Policriti A."/>
            <person name="Clepet C."/>
            <person name="Casagrande A."/>
            <person name="Choisne N."/>
            <person name="Aubourg S."/>
            <person name="Vitulo N."/>
            <person name="Jubin C."/>
            <person name="Vezzi A."/>
            <person name="Legeai F."/>
            <person name="Hugueney P."/>
            <person name="Dasilva C."/>
            <person name="Horner D."/>
            <person name="Mica E."/>
            <person name="Jublot D."/>
            <person name="Poulain J."/>
            <person name="Bruyere C."/>
            <person name="Billault A."/>
            <person name="Segurens B."/>
            <person name="Gouyvenoux M."/>
            <person name="Ugarte E."/>
            <person name="Cattonaro F."/>
            <person name="Anthouard V."/>
            <person name="Vico V."/>
            <person name="Del Fabbro C."/>
            <person name="Alaux M."/>
            <person name="Di Gaspero G."/>
            <person name="Dumas V."/>
            <person name="Felice N."/>
            <person name="Paillard S."/>
            <person name="Juman I."/>
            <person name="Moroldo M."/>
            <person name="Scalabrin S."/>
            <person name="Canaguier A."/>
            <person name="Le Clainche I."/>
            <person name="Malacrida G."/>
            <person name="Durand E."/>
            <person name="Pesole G."/>
            <person name="Laucou V."/>
            <person name="Chatelet P."/>
            <person name="Merdinoglu D."/>
            <person name="Delledonne M."/>
            <person name="Pezzotti M."/>
            <person name="Lecharny A."/>
            <person name="Scarpelli C."/>
            <person name="Artiguenave F."/>
            <person name="Pe M.E."/>
            <person name="Valle G."/>
            <person name="Morgante M."/>
            <person name="Caboche M."/>
            <person name="Adam-Blondon A.-F."/>
            <person name="Weissenbach J."/>
            <person name="Quetier F."/>
            <person name="Wincker P."/>
        </authorList>
    </citation>
    <scope>NUCLEOTIDE SEQUENCE [LARGE SCALE GENOMIC DNA]</scope>
    <source>
        <strain evidence="2">cv. Pinot noir / PN40024</strain>
    </source>
</reference>
<dbReference type="PaxDb" id="29760-VIT_14s0006g01220.t01"/>
<protein>
    <submittedName>
        <fullName evidence="1">Uncharacterized protein</fullName>
    </submittedName>
</protein>
<keyword evidence="2" id="KW-1185">Reference proteome</keyword>
<proteinExistence type="predicted"/>
<dbReference type="Proteomes" id="UP000009183">
    <property type="component" value="Chromosome 14"/>
</dbReference>
<evidence type="ECO:0000313" key="2">
    <source>
        <dbReference type="Proteomes" id="UP000009183"/>
    </source>
</evidence>
<organism evidence="1 2">
    <name type="scientific">Vitis vinifera</name>
    <name type="common">Grape</name>
    <dbReference type="NCBI Taxonomy" id="29760"/>
    <lineage>
        <taxon>Eukaryota</taxon>
        <taxon>Viridiplantae</taxon>
        <taxon>Streptophyta</taxon>
        <taxon>Embryophyta</taxon>
        <taxon>Tracheophyta</taxon>
        <taxon>Spermatophyta</taxon>
        <taxon>Magnoliopsida</taxon>
        <taxon>eudicotyledons</taxon>
        <taxon>Gunneridae</taxon>
        <taxon>Pentapetalae</taxon>
        <taxon>rosids</taxon>
        <taxon>Vitales</taxon>
        <taxon>Vitaceae</taxon>
        <taxon>Viteae</taxon>
        <taxon>Vitis</taxon>
    </lineage>
</organism>
<evidence type="ECO:0000313" key="1">
    <source>
        <dbReference type="EMBL" id="CCB57641.1"/>
    </source>
</evidence>
<dbReference type="InParanoid" id="F6HSK1"/>
<dbReference type="EMBL" id="FN596245">
    <property type="protein sequence ID" value="CCB57641.1"/>
    <property type="molecule type" value="Genomic_DNA"/>
</dbReference>
<dbReference type="HOGENOM" id="CLU_3261574_0_0_1"/>
<accession>F6HSK1</accession>
<gene>
    <name evidence="1" type="ordered locus">VIT_14s0006g01220</name>
</gene>